<protein>
    <submittedName>
        <fullName evidence="1">Uncharacterized protein</fullName>
    </submittedName>
</protein>
<gene>
    <name evidence="1" type="ORF">OG2516_00339</name>
</gene>
<organism evidence="1 2">
    <name type="scientific">Oceanicola granulosus (strain ATCC BAA-861 / DSM 15982 / KCTC 12143 / HTCC2516)</name>
    <dbReference type="NCBI Taxonomy" id="314256"/>
    <lineage>
        <taxon>Bacteria</taxon>
        <taxon>Pseudomonadati</taxon>
        <taxon>Pseudomonadota</taxon>
        <taxon>Alphaproteobacteria</taxon>
        <taxon>Rhodobacterales</taxon>
        <taxon>Roseobacteraceae</taxon>
        <taxon>Oceanicola</taxon>
    </lineage>
</organism>
<dbReference type="STRING" id="314256.OG2516_00339"/>
<comment type="caution">
    <text evidence="1">The sequence shown here is derived from an EMBL/GenBank/DDBJ whole genome shotgun (WGS) entry which is preliminary data.</text>
</comment>
<reference evidence="1 2" key="1">
    <citation type="journal article" date="2010" name="J. Bacteriol.">
        <title>Genome sequences of Oceanicola granulosus HTCC2516(T) and Oceanicola batsensis HTCC2597(TDelta).</title>
        <authorList>
            <person name="Thrash J.C."/>
            <person name="Cho J.C."/>
            <person name="Vergin K.L."/>
            <person name="Giovannoni S.J."/>
        </authorList>
    </citation>
    <scope>NUCLEOTIDE SEQUENCE [LARGE SCALE GENOMIC DNA]</scope>
    <source>
        <strain evidence="2">ATCC BAA-861 / DSM 15982 / KCTC 12143 / HTCC2516</strain>
    </source>
</reference>
<evidence type="ECO:0000313" key="2">
    <source>
        <dbReference type="Proteomes" id="UP000003635"/>
    </source>
</evidence>
<dbReference type="AlphaFoldDB" id="Q2C9Y7"/>
<dbReference type="HOGENOM" id="CLU_1975223_0_0_5"/>
<dbReference type="EMBL" id="AAOT01000065">
    <property type="protein sequence ID" value="EAR49498.1"/>
    <property type="molecule type" value="Genomic_DNA"/>
</dbReference>
<keyword evidence="2" id="KW-1185">Reference proteome</keyword>
<name>Q2C9Y7_OCEGH</name>
<dbReference type="Proteomes" id="UP000003635">
    <property type="component" value="Unassembled WGS sequence"/>
</dbReference>
<feature type="non-terminal residue" evidence="1">
    <location>
        <position position="127"/>
    </location>
</feature>
<sequence length="127" mass="13283">MGDPGRIEARPTGPVRVEDLRETGLRAGEVDAQQGVVALRVERVLGRHHLAAEQPAQAAGVEVAAHERLVAEMLLQRPEKSLVGAAVGRLAVGVALAGDELRRHLLGGAADRELEVGSRQPAGKAAV</sequence>
<evidence type="ECO:0000313" key="1">
    <source>
        <dbReference type="EMBL" id="EAR49498.1"/>
    </source>
</evidence>
<accession>Q2C9Y7</accession>
<proteinExistence type="predicted"/>